<dbReference type="AlphaFoldDB" id="A0A835WQP0"/>
<dbReference type="InterPro" id="IPR016135">
    <property type="entry name" value="UBQ-conjugating_enzyme/RWD"/>
</dbReference>
<dbReference type="PROSITE" id="PS50908">
    <property type="entry name" value="RWD"/>
    <property type="match status" value="1"/>
</dbReference>
<dbReference type="GO" id="GO:0005634">
    <property type="term" value="C:nucleus"/>
    <property type="evidence" value="ECO:0007669"/>
    <property type="project" value="TreeGrafter"/>
</dbReference>
<dbReference type="CDD" id="cd23818">
    <property type="entry name" value="RWD_RNF25"/>
    <property type="match status" value="1"/>
</dbReference>
<dbReference type="PANTHER" id="PTHR13198">
    <property type="entry name" value="RING FINGER PROTEIN 25"/>
    <property type="match status" value="1"/>
</dbReference>
<feature type="domain" description="RWD" evidence="1">
    <location>
        <begin position="8"/>
        <end position="121"/>
    </location>
</feature>
<evidence type="ECO:0000313" key="3">
    <source>
        <dbReference type="Proteomes" id="UP000613740"/>
    </source>
</evidence>
<evidence type="ECO:0000313" key="2">
    <source>
        <dbReference type="EMBL" id="KAG2452324.1"/>
    </source>
</evidence>
<comment type="caution">
    <text evidence="2">The sequence shown here is derived from an EMBL/GenBank/DDBJ whole genome shotgun (WGS) entry which is preliminary data.</text>
</comment>
<accession>A0A835WQP0</accession>
<dbReference type="Gene3D" id="3.10.110.10">
    <property type="entry name" value="Ubiquitin Conjugating Enzyme"/>
    <property type="match status" value="1"/>
</dbReference>
<sequence length="175" mass="18233">MDEDLLSIELEALEATFPDELVVQRGSECSDRRHVLEVLLPLAPRGCPGPHAAFVAGRLRLGVTASYPDVPPTIALLDTKGIGDSRLGRLHQVLGDEAAALAGEMALGALCEHALELITAENTPEGMCAFCLTSVELPAQCCGGGGGGGGGGAESGREGLMRLACFHAFHRWCVV</sequence>
<protein>
    <recommendedName>
        <fullName evidence="1">RWD domain-containing protein</fullName>
    </recommendedName>
</protein>
<name>A0A835WQP0_9CHLO</name>
<dbReference type="GO" id="GO:0016567">
    <property type="term" value="P:protein ubiquitination"/>
    <property type="evidence" value="ECO:0007669"/>
    <property type="project" value="TreeGrafter"/>
</dbReference>
<dbReference type="Proteomes" id="UP000613740">
    <property type="component" value="Unassembled WGS sequence"/>
</dbReference>
<proteinExistence type="predicted"/>
<dbReference type="OrthoDB" id="432311at2759"/>
<dbReference type="InterPro" id="IPR013083">
    <property type="entry name" value="Znf_RING/FYVE/PHD"/>
</dbReference>
<evidence type="ECO:0000259" key="1">
    <source>
        <dbReference type="PROSITE" id="PS50908"/>
    </source>
</evidence>
<dbReference type="SUPFAM" id="SSF54495">
    <property type="entry name" value="UBC-like"/>
    <property type="match status" value="1"/>
</dbReference>
<dbReference type="InterPro" id="IPR039133">
    <property type="entry name" value="RNF25"/>
</dbReference>
<dbReference type="Gene3D" id="3.30.40.10">
    <property type="entry name" value="Zinc/RING finger domain, C3HC4 (zinc finger)"/>
    <property type="match status" value="1"/>
</dbReference>
<organism evidence="2 3">
    <name type="scientific">Chlamydomonas schloesseri</name>
    <dbReference type="NCBI Taxonomy" id="2026947"/>
    <lineage>
        <taxon>Eukaryota</taxon>
        <taxon>Viridiplantae</taxon>
        <taxon>Chlorophyta</taxon>
        <taxon>core chlorophytes</taxon>
        <taxon>Chlorophyceae</taxon>
        <taxon>CS clade</taxon>
        <taxon>Chlamydomonadales</taxon>
        <taxon>Chlamydomonadaceae</taxon>
        <taxon>Chlamydomonas</taxon>
    </lineage>
</organism>
<dbReference type="PANTHER" id="PTHR13198:SF4">
    <property type="entry name" value="E3 UBIQUITIN-PROTEIN LIGASE RNF25"/>
    <property type="match status" value="1"/>
</dbReference>
<dbReference type="GO" id="GO:0061630">
    <property type="term" value="F:ubiquitin protein ligase activity"/>
    <property type="evidence" value="ECO:0007669"/>
    <property type="project" value="InterPro"/>
</dbReference>
<reference evidence="2" key="1">
    <citation type="journal article" date="2020" name="bioRxiv">
        <title>Comparative genomics of Chlamydomonas.</title>
        <authorList>
            <person name="Craig R.J."/>
            <person name="Hasan A.R."/>
            <person name="Ness R.W."/>
            <person name="Keightley P.D."/>
        </authorList>
    </citation>
    <scope>NUCLEOTIDE SEQUENCE</scope>
    <source>
        <strain evidence="2">CCAP 11/173</strain>
    </source>
</reference>
<dbReference type="Pfam" id="PF05773">
    <property type="entry name" value="RWD"/>
    <property type="match status" value="1"/>
</dbReference>
<dbReference type="InterPro" id="IPR006575">
    <property type="entry name" value="RWD_dom"/>
</dbReference>
<dbReference type="EMBL" id="JAEHOD010000006">
    <property type="protein sequence ID" value="KAG2452324.1"/>
    <property type="molecule type" value="Genomic_DNA"/>
</dbReference>
<gene>
    <name evidence="2" type="ORF">HYH02_003348</name>
</gene>
<keyword evidence="3" id="KW-1185">Reference proteome</keyword>